<comment type="function">
    <text evidence="4 7">Involved in protein N-glycosylation. Essential for the second step of the dolichol-linked oligosaccharide pathway.</text>
</comment>
<name>A0A370TQT1_9HELO</name>
<evidence type="ECO:0000313" key="9">
    <source>
        <dbReference type="EMBL" id="RDL37874.1"/>
    </source>
</evidence>
<protein>
    <recommendedName>
        <fullName evidence="3 7">UDP-N-acetylglucosamine transferase subunit ALG13</fullName>
        <ecNumber evidence="2 7">2.4.1.141</ecNumber>
    </recommendedName>
    <alternativeName>
        <fullName evidence="5 7">Asparagine-linked glycosylation protein 13</fullName>
    </alternativeName>
</protein>
<dbReference type="PANTHER" id="PTHR47043:SF1">
    <property type="entry name" value="UDP-N-ACETYLGLUCOSAMINE TRANSFERASE SUBUNIT ALG13"/>
    <property type="match status" value="1"/>
</dbReference>
<evidence type="ECO:0000256" key="2">
    <source>
        <dbReference type="ARBA" id="ARBA00012614"/>
    </source>
</evidence>
<gene>
    <name evidence="7" type="primary">ALG13</name>
    <name evidence="9" type="ORF">BP5553_05307</name>
</gene>
<evidence type="ECO:0000256" key="6">
    <source>
        <dbReference type="ARBA" id="ARBA00048184"/>
    </source>
</evidence>
<sequence length="196" mass="21503">MEPVKRRMRRECFLTIGATADFPQLLAAAVSDPTLQKLRDLGFTDLTLQVGELADYFLQIKPVDSKGINIRHFAFNKHGLQDEMRKCQAKPGVSEEGIVICHAGAGTILDAMRLDLPLVVVPNISLLDNHQEELASELEKQGYVVKSDLLGLAGAIEKAIEMKRAAWGRSSGNAGGIARIVDSVCEYEEEVKGRLD</sequence>
<dbReference type="EC" id="2.4.1.141" evidence="2 7"/>
<evidence type="ECO:0000259" key="8">
    <source>
        <dbReference type="Pfam" id="PF04101"/>
    </source>
</evidence>
<dbReference type="EMBL" id="NPIC01000003">
    <property type="protein sequence ID" value="RDL37874.1"/>
    <property type="molecule type" value="Genomic_DNA"/>
</dbReference>
<organism evidence="9 10">
    <name type="scientific">Venustampulla echinocandica</name>
    <dbReference type="NCBI Taxonomy" id="2656787"/>
    <lineage>
        <taxon>Eukaryota</taxon>
        <taxon>Fungi</taxon>
        <taxon>Dikarya</taxon>
        <taxon>Ascomycota</taxon>
        <taxon>Pezizomycotina</taxon>
        <taxon>Leotiomycetes</taxon>
        <taxon>Helotiales</taxon>
        <taxon>Pleuroascaceae</taxon>
        <taxon>Venustampulla</taxon>
    </lineage>
</organism>
<evidence type="ECO:0000313" key="10">
    <source>
        <dbReference type="Proteomes" id="UP000254866"/>
    </source>
</evidence>
<dbReference type="GO" id="GO:0006488">
    <property type="term" value="P:dolichol-linked oligosaccharide biosynthetic process"/>
    <property type="evidence" value="ECO:0007669"/>
    <property type="project" value="TreeGrafter"/>
</dbReference>
<dbReference type="Proteomes" id="UP000254866">
    <property type="component" value="Unassembled WGS sequence"/>
</dbReference>
<dbReference type="OrthoDB" id="20273at2759"/>
<dbReference type="AlphaFoldDB" id="A0A370TQT1"/>
<accession>A0A370TQT1</accession>
<comment type="catalytic activity">
    <reaction evidence="6">
        <text>an N-acetyl-alpha-D-glucosaminyl-diphospho-di-trans,poly-cis-dolichol + UDP-N-acetyl-alpha-D-glucosamine = an N,N'-diacetylchitobiosyl-diphospho-di-trans,poly-cis-dolichol + UDP + H(+)</text>
        <dbReference type="Rhea" id="RHEA:23380"/>
        <dbReference type="Rhea" id="RHEA-COMP:19507"/>
        <dbReference type="Rhea" id="RHEA-COMP:19510"/>
        <dbReference type="ChEBI" id="CHEBI:15378"/>
        <dbReference type="ChEBI" id="CHEBI:57269"/>
        <dbReference type="ChEBI" id="CHEBI:57705"/>
        <dbReference type="ChEBI" id="CHEBI:58223"/>
        <dbReference type="ChEBI" id="CHEBI:58427"/>
        <dbReference type="EC" id="2.4.1.141"/>
    </reaction>
</comment>
<evidence type="ECO:0000256" key="5">
    <source>
        <dbReference type="ARBA" id="ARBA00032061"/>
    </source>
</evidence>
<dbReference type="Gene3D" id="3.40.50.2000">
    <property type="entry name" value="Glycogen Phosphorylase B"/>
    <property type="match status" value="1"/>
</dbReference>
<dbReference type="GO" id="GO:0004577">
    <property type="term" value="F:N-acetylglucosaminyldiphosphodolichol N-acetylglucosaminyltransferase activity"/>
    <property type="evidence" value="ECO:0007669"/>
    <property type="project" value="UniProtKB-EC"/>
</dbReference>
<reference evidence="9 10" key="1">
    <citation type="journal article" date="2018" name="IMA Fungus">
        <title>IMA Genome-F 9: Draft genome sequence of Annulohypoxylon stygium, Aspergillus mulundensis, Berkeleyomyces basicola (syn. Thielaviopsis basicola), Ceratocystis smalleyi, two Cercospora beticola strains, Coleophoma cylindrospora, Fusarium fracticaudum, Phialophora cf. hyalina, and Morchella septimelata.</title>
        <authorList>
            <person name="Wingfield B.D."/>
            <person name="Bills G.F."/>
            <person name="Dong Y."/>
            <person name="Huang W."/>
            <person name="Nel W.J."/>
            <person name="Swalarsk-Parry B.S."/>
            <person name="Vaghefi N."/>
            <person name="Wilken P.M."/>
            <person name="An Z."/>
            <person name="de Beer Z.W."/>
            <person name="De Vos L."/>
            <person name="Chen L."/>
            <person name="Duong T.A."/>
            <person name="Gao Y."/>
            <person name="Hammerbacher A."/>
            <person name="Kikkert J.R."/>
            <person name="Li Y."/>
            <person name="Li H."/>
            <person name="Li K."/>
            <person name="Li Q."/>
            <person name="Liu X."/>
            <person name="Ma X."/>
            <person name="Naidoo K."/>
            <person name="Pethybridge S.J."/>
            <person name="Sun J."/>
            <person name="Steenkamp E.T."/>
            <person name="van der Nest M.A."/>
            <person name="van Wyk S."/>
            <person name="Wingfield M.J."/>
            <person name="Xiong C."/>
            <person name="Yue Q."/>
            <person name="Zhang X."/>
        </authorList>
    </citation>
    <scope>NUCLEOTIDE SEQUENCE [LARGE SCALE GENOMIC DNA]</scope>
    <source>
        <strain evidence="9 10">BP 5553</strain>
    </source>
</reference>
<keyword evidence="7" id="KW-0328">Glycosyltransferase</keyword>
<comment type="caution">
    <text evidence="9">The sequence shown here is derived from an EMBL/GenBank/DDBJ whole genome shotgun (WGS) entry which is preliminary data.</text>
</comment>
<feature type="domain" description="Glycosyl transferase family 28 C-terminal" evidence="8">
    <location>
        <begin position="14"/>
        <end position="144"/>
    </location>
</feature>
<dbReference type="PANTHER" id="PTHR47043">
    <property type="entry name" value="UDP-N-ACETYLGLUCOSAMINE TRANSFERASE SUBUNIT ALG13"/>
    <property type="match status" value="1"/>
</dbReference>
<dbReference type="Pfam" id="PF04101">
    <property type="entry name" value="Glyco_tran_28_C"/>
    <property type="match status" value="1"/>
</dbReference>
<evidence type="ECO:0000256" key="3">
    <source>
        <dbReference type="ARBA" id="ARBA00017468"/>
    </source>
</evidence>
<evidence type="ECO:0000256" key="1">
    <source>
        <dbReference type="ARBA" id="ARBA00011198"/>
    </source>
</evidence>
<keyword evidence="7" id="KW-0256">Endoplasmic reticulum</keyword>
<dbReference type="STRING" id="2656787.A0A370TQT1"/>
<evidence type="ECO:0000256" key="4">
    <source>
        <dbReference type="ARBA" id="ARBA00024804"/>
    </source>
</evidence>
<dbReference type="InterPro" id="IPR007235">
    <property type="entry name" value="Glyco_trans_28_C"/>
</dbReference>
<evidence type="ECO:0000256" key="7">
    <source>
        <dbReference type="RuleBase" id="RU362128"/>
    </source>
</evidence>
<comment type="subcellular location">
    <subcellularLocation>
        <location evidence="7">Endoplasmic reticulum</location>
    </subcellularLocation>
</comment>
<keyword evidence="7 9" id="KW-0808">Transferase</keyword>
<dbReference type="InterPro" id="IPR052474">
    <property type="entry name" value="UDP-GlcNAc_transferase"/>
</dbReference>
<comment type="subunit">
    <text evidence="1 7">Heterodimer with ALG14 to form a functional enzyme.</text>
</comment>
<keyword evidence="10" id="KW-1185">Reference proteome</keyword>
<dbReference type="GO" id="GO:0043541">
    <property type="term" value="C:UDP-N-acetylglucosamine transferase complex"/>
    <property type="evidence" value="ECO:0007669"/>
    <property type="project" value="TreeGrafter"/>
</dbReference>
<dbReference type="SUPFAM" id="SSF53756">
    <property type="entry name" value="UDP-Glycosyltransferase/glycogen phosphorylase"/>
    <property type="match status" value="1"/>
</dbReference>
<proteinExistence type="inferred from homology"/>
<comment type="similarity">
    <text evidence="7">Belongs to the glycosyltransferase 28 family.</text>
</comment>